<keyword evidence="2" id="KW-1185">Reference proteome</keyword>
<evidence type="ECO:0000313" key="2">
    <source>
        <dbReference type="Proteomes" id="UP000324705"/>
    </source>
</evidence>
<evidence type="ECO:0000313" key="1">
    <source>
        <dbReference type="EMBL" id="VAI52971.1"/>
    </source>
</evidence>
<sequence>MLQVHGSDYQFAAYWQESLYFNQHDLFMRINLAKHKYEVIKPPEGFRKYHMGHYFGKSKNGAYCALLDALGLRIWYLDETGDQINWILKCDDLVFDNDGAGSTKDRSKQSRIKYSLLGFHPNEEIVFLHTPFNRLMAYHFNSSEVQDLGCLPVETQSQIRLCFPYTPCLMGEFSNNK</sequence>
<organism evidence="1 2">
    <name type="scientific">Triticum turgidum subsp. durum</name>
    <name type="common">Durum wheat</name>
    <name type="synonym">Triticum durum</name>
    <dbReference type="NCBI Taxonomy" id="4567"/>
    <lineage>
        <taxon>Eukaryota</taxon>
        <taxon>Viridiplantae</taxon>
        <taxon>Streptophyta</taxon>
        <taxon>Embryophyta</taxon>
        <taxon>Tracheophyta</taxon>
        <taxon>Spermatophyta</taxon>
        <taxon>Magnoliopsida</taxon>
        <taxon>Liliopsida</taxon>
        <taxon>Poales</taxon>
        <taxon>Poaceae</taxon>
        <taxon>BOP clade</taxon>
        <taxon>Pooideae</taxon>
        <taxon>Triticodae</taxon>
        <taxon>Triticeae</taxon>
        <taxon>Triticinae</taxon>
        <taxon>Triticum</taxon>
    </lineage>
</organism>
<reference evidence="1 2" key="1">
    <citation type="submission" date="2017-09" db="EMBL/GenBank/DDBJ databases">
        <authorList>
            <consortium name="International Durum Wheat Genome Sequencing Consortium (IDWGSC)"/>
            <person name="Milanesi L."/>
        </authorList>
    </citation>
    <scope>NUCLEOTIDE SEQUENCE [LARGE SCALE GENOMIC DNA]</scope>
    <source>
        <strain evidence="2">cv. Svevo</strain>
    </source>
</reference>
<gene>
    <name evidence="1" type="ORF">TRITD_6Bv1G006920</name>
</gene>
<name>A0A9R1B6A9_TRITD</name>
<dbReference type="Gramene" id="TRITD6Bv1G006920.1">
    <property type="protein sequence ID" value="TRITD6Bv1G006920.1"/>
    <property type="gene ID" value="TRITD6Bv1G006920"/>
</dbReference>
<dbReference type="OMA" id="TDEPEHY"/>
<protein>
    <recommendedName>
        <fullName evidence="3">F-box associated domain-containing protein</fullName>
    </recommendedName>
</protein>
<dbReference type="Proteomes" id="UP000324705">
    <property type="component" value="Chromosome 6B"/>
</dbReference>
<dbReference type="EMBL" id="LT934122">
    <property type="protein sequence ID" value="VAI52971.1"/>
    <property type="molecule type" value="Genomic_DNA"/>
</dbReference>
<proteinExistence type="predicted"/>
<dbReference type="AlphaFoldDB" id="A0A9R1B6A9"/>
<dbReference type="PANTHER" id="PTHR34591:SF32">
    <property type="entry name" value="OS03G0653100 PROTEIN"/>
    <property type="match status" value="1"/>
</dbReference>
<dbReference type="PANTHER" id="PTHR34591">
    <property type="entry name" value="OS03G0653100 PROTEIN-RELATED"/>
    <property type="match status" value="1"/>
</dbReference>
<accession>A0A9R1B6A9</accession>
<evidence type="ECO:0008006" key="3">
    <source>
        <dbReference type="Google" id="ProtNLM"/>
    </source>
</evidence>